<dbReference type="AlphaFoldDB" id="A0A1F6V0X3"/>
<dbReference type="Pfam" id="PF13483">
    <property type="entry name" value="Lactamase_B_3"/>
    <property type="match status" value="1"/>
</dbReference>
<dbReference type="Proteomes" id="UP000177602">
    <property type="component" value="Unassembled WGS sequence"/>
</dbReference>
<accession>A0A1F6V0X3</accession>
<sequence length="210" mass="22890">MIITYNGRQFFKIQRGEMVLAFNPISKQSKSSKAGMGAHFGADIALVTTNHPDYNGLEQLSHGERTPFSITGPGDYEVKEIFIKGVLSNAEIGGKKYVNTIYIFSVDNINIVFLGALSDVEFSKEAREAINNPDILFVPIGGGTLDAKSAAKLASSLEPKMIIPMDYDNLSLKAFLKESGEEKANVVEKLTLKLKDLEGKEGEVVVLKSS</sequence>
<dbReference type="EMBL" id="MFTN01000008">
    <property type="protein sequence ID" value="OGI63285.1"/>
    <property type="molecule type" value="Genomic_DNA"/>
</dbReference>
<dbReference type="PANTHER" id="PTHR39189">
    <property type="entry name" value="UPF0173 METAL-DEPENDENT HYDROLASE YTKL"/>
    <property type="match status" value="1"/>
</dbReference>
<comment type="caution">
    <text evidence="1">The sequence shown here is derived from an EMBL/GenBank/DDBJ whole genome shotgun (WGS) entry which is preliminary data.</text>
</comment>
<dbReference type="STRING" id="1801737.A2818_02765"/>
<protein>
    <recommendedName>
        <fullName evidence="3">Zn-dependent hydrolase of the metallo-beta-lactamase superfamily</fullName>
    </recommendedName>
</protein>
<evidence type="ECO:0008006" key="3">
    <source>
        <dbReference type="Google" id="ProtNLM"/>
    </source>
</evidence>
<proteinExistence type="predicted"/>
<evidence type="ECO:0000313" key="1">
    <source>
        <dbReference type="EMBL" id="OGI63285.1"/>
    </source>
</evidence>
<reference evidence="1 2" key="1">
    <citation type="journal article" date="2016" name="Nat. Commun.">
        <title>Thousands of microbial genomes shed light on interconnected biogeochemical processes in an aquifer system.</title>
        <authorList>
            <person name="Anantharaman K."/>
            <person name="Brown C.T."/>
            <person name="Hug L.A."/>
            <person name="Sharon I."/>
            <person name="Castelle C.J."/>
            <person name="Probst A.J."/>
            <person name="Thomas B.C."/>
            <person name="Singh A."/>
            <person name="Wilkins M.J."/>
            <person name="Karaoz U."/>
            <person name="Brodie E.L."/>
            <person name="Williams K.H."/>
            <person name="Hubbard S.S."/>
            <person name="Banfield J.F."/>
        </authorList>
    </citation>
    <scope>NUCLEOTIDE SEQUENCE [LARGE SCALE GENOMIC DNA]</scope>
</reference>
<organism evidence="1 2">
    <name type="scientific">Candidatus Nomurabacteria bacterium RIFCSPHIGHO2_01_FULL_40_12</name>
    <dbReference type="NCBI Taxonomy" id="1801737"/>
    <lineage>
        <taxon>Bacteria</taxon>
        <taxon>Candidatus Nomuraibacteriota</taxon>
    </lineage>
</organism>
<evidence type="ECO:0000313" key="2">
    <source>
        <dbReference type="Proteomes" id="UP000177602"/>
    </source>
</evidence>
<dbReference type="InterPro" id="IPR036866">
    <property type="entry name" value="RibonucZ/Hydroxyglut_hydro"/>
</dbReference>
<dbReference type="PANTHER" id="PTHR39189:SF1">
    <property type="entry name" value="UPF0173 METAL-DEPENDENT HYDROLASE YTKL"/>
    <property type="match status" value="1"/>
</dbReference>
<dbReference type="SUPFAM" id="SSF56281">
    <property type="entry name" value="Metallo-hydrolase/oxidoreductase"/>
    <property type="match status" value="1"/>
</dbReference>
<gene>
    <name evidence="1" type="ORF">A2818_02765</name>
</gene>
<name>A0A1F6V0X3_9BACT</name>
<dbReference type="Gene3D" id="3.60.15.10">
    <property type="entry name" value="Ribonuclease Z/Hydroxyacylglutathione hydrolase-like"/>
    <property type="match status" value="1"/>
</dbReference>